<proteinExistence type="predicted"/>
<accession>A0A367FZ72</accession>
<dbReference type="InterPro" id="IPR012337">
    <property type="entry name" value="RNaseH-like_sf"/>
</dbReference>
<dbReference type="GO" id="GO:0003676">
    <property type="term" value="F:nucleic acid binding"/>
    <property type="evidence" value="ECO:0007669"/>
    <property type="project" value="InterPro"/>
</dbReference>
<evidence type="ECO:0000259" key="1">
    <source>
        <dbReference type="Pfam" id="PF13482"/>
    </source>
</evidence>
<reference evidence="2 3" key="1">
    <citation type="submission" date="2018-02" db="EMBL/GenBank/DDBJ databases">
        <title>Complete genome sequencing of Faecalibacterium prausnitzii strains isolated from the human gut.</title>
        <authorList>
            <person name="Fitzgerald B.C."/>
            <person name="Shkoporov A.N."/>
            <person name="Ross P.R."/>
            <person name="Hill C."/>
        </authorList>
    </citation>
    <scope>NUCLEOTIDE SEQUENCE [LARGE SCALE GENOMIC DNA]</scope>
    <source>
        <strain evidence="2 3">APC942/31-1</strain>
    </source>
</reference>
<keyword evidence="2" id="KW-0269">Exonuclease</keyword>
<dbReference type="GO" id="GO:0004527">
    <property type="term" value="F:exonuclease activity"/>
    <property type="evidence" value="ECO:0007669"/>
    <property type="project" value="UniProtKB-KW"/>
</dbReference>
<sequence length="339" mass="39560">MIVKKMPILQGFPDFETVKKLTKNHGFSERFVPLFYDIETTGLSRNSTFLYLIGAVAYEENNWQMYQWMIENEEEEPELLKTFSEFLQDFSCTIQYNGDSFDQPYLDARYQIHGLPSPFAKLPSLDLYRELKPLKGLLKLSRMNQPSMESFLGITERNYCDGGACIRLYKQFASGKKPEAAEIVMGHNQEDLLGLGKIFSMLSYLALFNEDYEALNCEIQDDQLAFTIKTNYDLPVKFSNHSEEIYIIGQNNCVRLLVKSQNGRLKQYYSNYKDYDYIPSEDIAIPKTLSACMDKKLRRPAKRDNCYTWFPVTEAFLHDPLKQKTYLKHCLPYYLSVLK</sequence>
<dbReference type="PANTHER" id="PTHR38462:SF1">
    <property type="entry name" value="YPRB RIBONUCLEASE H-LIKE DOMAIN-CONTAINING PROTEIN"/>
    <property type="match status" value="1"/>
</dbReference>
<dbReference type="SUPFAM" id="SSF53098">
    <property type="entry name" value="Ribonuclease H-like"/>
    <property type="match status" value="1"/>
</dbReference>
<gene>
    <name evidence="2" type="ORF">C4886_11910</name>
</gene>
<dbReference type="PANTHER" id="PTHR38462">
    <property type="entry name" value="EXONUCLEASE-LIKE PROTEIN"/>
    <property type="match status" value="1"/>
</dbReference>
<organism evidence="2 3">
    <name type="scientific">Blautia obeum</name>
    <dbReference type="NCBI Taxonomy" id="40520"/>
    <lineage>
        <taxon>Bacteria</taxon>
        <taxon>Bacillati</taxon>
        <taxon>Bacillota</taxon>
        <taxon>Clostridia</taxon>
        <taxon>Lachnospirales</taxon>
        <taxon>Lachnospiraceae</taxon>
        <taxon>Blautia</taxon>
    </lineage>
</organism>
<keyword evidence="2" id="KW-0540">Nuclease</keyword>
<dbReference type="Proteomes" id="UP000253208">
    <property type="component" value="Unassembled WGS sequence"/>
</dbReference>
<evidence type="ECO:0000313" key="2">
    <source>
        <dbReference type="EMBL" id="RCH43146.1"/>
    </source>
</evidence>
<protein>
    <submittedName>
        <fullName evidence="2">DNA exonuclease</fullName>
    </submittedName>
</protein>
<feature type="domain" description="YprB ribonuclease H-like" evidence="1">
    <location>
        <begin position="34"/>
        <end position="200"/>
    </location>
</feature>
<name>A0A367FZ72_9FIRM</name>
<dbReference type="AlphaFoldDB" id="A0A367FZ72"/>
<dbReference type="Gene3D" id="3.30.420.10">
    <property type="entry name" value="Ribonuclease H-like superfamily/Ribonuclease H"/>
    <property type="match status" value="1"/>
</dbReference>
<keyword evidence="2" id="KW-0378">Hydrolase</keyword>
<evidence type="ECO:0000313" key="3">
    <source>
        <dbReference type="Proteomes" id="UP000253208"/>
    </source>
</evidence>
<dbReference type="Pfam" id="PF13482">
    <property type="entry name" value="RNase_H_2"/>
    <property type="match status" value="1"/>
</dbReference>
<dbReference type="InterPro" id="IPR036397">
    <property type="entry name" value="RNaseH_sf"/>
</dbReference>
<comment type="caution">
    <text evidence="2">The sequence shown here is derived from an EMBL/GenBank/DDBJ whole genome shotgun (WGS) entry which is preliminary data.</text>
</comment>
<dbReference type="RefSeq" id="WP_114002444.1">
    <property type="nucleotide sequence ID" value="NZ_PSQG01000016.1"/>
</dbReference>
<dbReference type="InterPro" id="IPR038720">
    <property type="entry name" value="YprB_RNase_H-like_dom"/>
</dbReference>
<dbReference type="EMBL" id="PSQG01000016">
    <property type="protein sequence ID" value="RCH43146.1"/>
    <property type="molecule type" value="Genomic_DNA"/>
</dbReference>